<feature type="region of interest" description="Disordered" evidence="9">
    <location>
        <begin position="514"/>
        <end position="544"/>
    </location>
</feature>
<evidence type="ECO:0000256" key="3">
    <source>
        <dbReference type="ARBA" id="ARBA00022692"/>
    </source>
</evidence>
<keyword evidence="5 10" id="KW-0472">Membrane</keyword>
<dbReference type="Pfam" id="PF03772">
    <property type="entry name" value="Competence"/>
    <property type="match status" value="1"/>
</dbReference>
<evidence type="ECO:0000256" key="11">
    <source>
        <dbReference type="SAM" id="SignalP"/>
    </source>
</evidence>
<evidence type="ECO:0000256" key="10">
    <source>
        <dbReference type="SAM" id="Phobius"/>
    </source>
</evidence>
<dbReference type="InterPro" id="IPR001279">
    <property type="entry name" value="Metallo-B-lactamas"/>
</dbReference>
<dbReference type="InterPro" id="IPR052159">
    <property type="entry name" value="Competence_DNA_uptake"/>
</dbReference>
<name>L0EH90_THECK</name>
<comment type="catalytic activity">
    <reaction evidence="6">
        <text>3',5'-cyclic CMP + H2O = CMP + H(+)</text>
        <dbReference type="Rhea" id="RHEA:72675"/>
        <dbReference type="ChEBI" id="CHEBI:15377"/>
        <dbReference type="ChEBI" id="CHEBI:15378"/>
        <dbReference type="ChEBI" id="CHEBI:58003"/>
        <dbReference type="ChEBI" id="CHEBI:60377"/>
    </reaction>
    <physiologicalReaction direction="left-to-right" evidence="6">
        <dbReference type="Rhea" id="RHEA:72676"/>
    </physiologicalReaction>
</comment>
<dbReference type="RefSeq" id="WP_015255269.1">
    <property type="nucleotide sequence ID" value="NC_019897.1"/>
</dbReference>
<feature type="domain" description="Metallo-beta-lactamase" evidence="12">
    <location>
        <begin position="588"/>
        <end position="813"/>
    </location>
</feature>
<dbReference type="KEGG" id="tco:Theco_2417"/>
<evidence type="ECO:0000256" key="1">
    <source>
        <dbReference type="ARBA" id="ARBA00004651"/>
    </source>
</evidence>
<dbReference type="HOGENOM" id="CLU_010363_2_1_9"/>
<dbReference type="Pfam" id="PF00753">
    <property type="entry name" value="Lactamase_B"/>
    <property type="match status" value="1"/>
</dbReference>
<dbReference type="PANTHER" id="PTHR30619">
    <property type="entry name" value="DNA INTERNALIZATION/COMPETENCE PROTEIN COMEC/REC2"/>
    <property type="match status" value="1"/>
</dbReference>
<dbReference type="InterPro" id="IPR004477">
    <property type="entry name" value="ComEC_N"/>
</dbReference>
<keyword evidence="11" id="KW-0732">Signal</keyword>
<dbReference type="eggNOG" id="COG2333">
    <property type="taxonomic scope" value="Bacteria"/>
</dbReference>
<keyword evidence="14" id="KW-1185">Reference proteome</keyword>
<dbReference type="STRING" id="717605.Theco_2417"/>
<feature type="signal peptide" evidence="11">
    <location>
        <begin position="1"/>
        <end position="20"/>
    </location>
</feature>
<dbReference type="Gene3D" id="3.60.15.10">
    <property type="entry name" value="Ribonuclease Z/Hydroxyacylglutathione hydrolase-like"/>
    <property type="match status" value="1"/>
</dbReference>
<dbReference type="NCBIfam" id="TIGR00360">
    <property type="entry name" value="ComEC_N-term"/>
    <property type="match status" value="1"/>
</dbReference>
<feature type="transmembrane region" description="Helical" evidence="10">
    <location>
        <begin position="427"/>
        <end position="451"/>
    </location>
</feature>
<dbReference type="Proteomes" id="UP000010795">
    <property type="component" value="Chromosome"/>
</dbReference>
<evidence type="ECO:0000313" key="13">
    <source>
        <dbReference type="EMBL" id="AGA58525.1"/>
    </source>
</evidence>
<dbReference type="CDD" id="cd07731">
    <property type="entry name" value="ComA-like_MBL-fold"/>
    <property type="match status" value="1"/>
</dbReference>
<evidence type="ECO:0000256" key="2">
    <source>
        <dbReference type="ARBA" id="ARBA00022475"/>
    </source>
</evidence>
<evidence type="ECO:0000259" key="12">
    <source>
        <dbReference type="SMART" id="SM00849"/>
    </source>
</evidence>
<keyword evidence="3 10" id="KW-0812">Transmembrane</keyword>
<dbReference type="InterPro" id="IPR025405">
    <property type="entry name" value="DUF4131"/>
</dbReference>
<feature type="transmembrane region" description="Helical" evidence="10">
    <location>
        <begin position="340"/>
        <end position="356"/>
    </location>
</feature>
<protein>
    <submittedName>
        <fullName evidence="13">ComEC/Rec2-related protein</fullName>
    </submittedName>
</protein>
<keyword evidence="2" id="KW-1003">Cell membrane</keyword>
<proteinExistence type="predicted"/>
<comment type="subcellular location">
    <subcellularLocation>
        <location evidence="1">Cell membrane</location>
        <topology evidence="1">Multi-pass membrane protein</topology>
    </subcellularLocation>
</comment>
<feature type="transmembrane region" description="Helical" evidence="10">
    <location>
        <begin position="30"/>
        <end position="48"/>
    </location>
</feature>
<feature type="transmembrane region" description="Helical" evidence="10">
    <location>
        <begin position="306"/>
        <end position="328"/>
    </location>
</feature>
<accession>L0EH90</accession>
<dbReference type="SMART" id="SM00849">
    <property type="entry name" value="Lactamase_B"/>
    <property type="match status" value="1"/>
</dbReference>
<gene>
    <name evidence="13" type="ordered locus">Theco_2417</name>
</gene>
<feature type="transmembrane region" description="Helical" evidence="10">
    <location>
        <begin position="392"/>
        <end position="415"/>
    </location>
</feature>
<keyword evidence="4 10" id="KW-1133">Transmembrane helix</keyword>
<dbReference type="SUPFAM" id="SSF56281">
    <property type="entry name" value="Metallo-hydrolase/oxidoreductase"/>
    <property type="match status" value="1"/>
</dbReference>
<evidence type="ECO:0000256" key="9">
    <source>
        <dbReference type="SAM" id="MobiDB-lite"/>
    </source>
</evidence>
<feature type="chain" id="PRO_5003941608" evidence="11">
    <location>
        <begin position="21"/>
        <end position="867"/>
    </location>
</feature>
<evidence type="ECO:0000256" key="5">
    <source>
        <dbReference type="ARBA" id="ARBA00023136"/>
    </source>
</evidence>
<dbReference type="Pfam" id="PF13567">
    <property type="entry name" value="DUF4131"/>
    <property type="match status" value="1"/>
</dbReference>
<dbReference type="GO" id="GO:0005886">
    <property type="term" value="C:plasma membrane"/>
    <property type="evidence" value="ECO:0007669"/>
    <property type="project" value="UniProtKB-SubCell"/>
</dbReference>
<evidence type="ECO:0000256" key="6">
    <source>
        <dbReference type="ARBA" id="ARBA00034221"/>
    </source>
</evidence>
<dbReference type="EMBL" id="CP003255">
    <property type="protein sequence ID" value="AGA58525.1"/>
    <property type="molecule type" value="Genomic_DNA"/>
</dbReference>
<comment type="function">
    <text evidence="7">Counteracts the endogenous Pycsar antiviral defense system. Phosphodiesterase that enables metal-dependent hydrolysis of host cyclic nucleotide Pycsar defense signals such as cCMP and cUMP.</text>
</comment>
<reference evidence="14" key="1">
    <citation type="submission" date="2012-01" db="EMBL/GenBank/DDBJ databases">
        <title>Complete sequence of chromosome of Thermobacillus composti KWC4.</title>
        <authorList>
            <person name="Lucas S."/>
            <person name="Han J."/>
            <person name="Lapidus A."/>
            <person name="Cheng J.-F."/>
            <person name="Goodwin L."/>
            <person name="Pitluck S."/>
            <person name="Peters L."/>
            <person name="Ovchinnikova G."/>
            <person name="Teshima H."/>
            <person name="Detter J.C."/>
            <person name="Han C."/>
            <person name="Tapia R."/>
            <person name="Land M."/>
            <person name="Hauser L."/>
            <person name="Kyrpides N."/>
            <person name="Ivanova N."/>
            <person name="Pagani I."/>
            <person name="Anderson I."/>
            <person name="Woyke T."/>
        </authorList>
    </citation>
    <scope>NUCLEOTIDE SEQUENCE [LARGE SCALE GENOMIC DNA]</scope>
    <source>
        <strain evidence="14">DSM 18247 / JCM 13945 / KWC4</strain>
    </source>
</reference>
<dbReference type="InterPro" id="IPR036866">
    <property type="entry name" value="RibonucZ/Hydroxyglut_hydro"/>
</dbReference>
<organism evidence="13 14">
    <name type="scientific">Thermobacillus composti (strain DSM 18247 / JCM 13945 / KWC4)</name>
    <dbReference type="NCBI Taxonomy" id="717605"/>
    <lineage>
        <taxon>Bacteria</taxon>
        <taxon>Bacillati</taxon>
        <taxon>Bacillota</taxon>
        <taxon>Bacilli</taxon>
        <taxon>Bacillales</taxon>
        <taxon>Paenibacillaceae</taxon>
        <taxon>Thermobacillus</taxon>
    </lineage>
</organism>
<feature type="transmembrane region" description="Helical" evidence="10">
    <location>
        <begin position="551"/>
        <end position="570"/>
    </location>
</feature>
<feature type="transmembrane region" description="Helical" evidence="10">
    <location>
        <begin position="362"/>
        <end position="380"/>
    </location>
</feature>
<comment type="catalytic activity">
    <reaction evidence="8">
        <text>3',5'-cyclic UMP + H2O = UMP + H(+)</text>
        <dbReference type="Rhea" id="RHEA:70575"/>
        <dbReference type="ChEBI" id="CHEBI:15377"/>
        <dbReference type="ChEBI" id="CHEBI:15378"/>
        <dbReference type="ChEBI" id="CHEBI:57865"/>
        <dbReference type="ChEBI" id="CHEBI:184387"/>
    </reaction>
    <physiologicalReaction direction="left-to-right" evidence="8">
        <dbReference type="Rhea" id="RHEA:70576"/>
    </physiologicalReaction>
</comment>
<dbReference type="AlphaFoldDB" id="L0EH90"/>
<evidence type="ECO:0000256" key="4">
    <source>
        <dbReference type="ARBA" id="ARBA00022989"/>
    </source>
</evidence>
<evidence type="ECO:0000256" key="8">
    <source>
        <dbReference type="ARBA" id="ARBA00048505"/>
    </source>
</evidence>
<dbReference type="InterPro" id="IPR035681">
    <property type="entry name" value="ComA-like_MBL"/>
</dbReference>
<sequence>MFRRPLAAFAACWIAGGASAATFGRAGVLLAGLSLAAALAALALVRGIGPRTAAACALAYALAAVHRVWTDERNVTELAELAEAAEAGEPPAAVEAVLTIDSVPRIDGDRVMFRARLESAAFGGGEPRELRGERVQVRIRLKEEAELETASRWRRGDRAAVSGVLERPGEAVNFGGFDYRAYLYRHRIHWLLEAKSADSLEPLGRGGGAGLTVLRAMDRLRESLAGRMESLFSGRQSGYMNGLVLGVREQLDPELYAGFAELGLTHILAISGLHVGVFLLGVGFLLRLVRLPRETTLELTAAAVPFYVLLTGASPSVVRAGLMAMLGLAAARMNRLKDGMNLLAAAALAMLLYDPYYLSDIAFQLSFAVTAGLIALVPPVRRALPPLKRGRAVADLLVVTVVAQAVSFPLTVFYFNRFHLLSLPANAILVPFISFVILPLGTVALLISFLWPDAGRLLARAAEAANDATFRLVEKLAERLELATIWSSPPLWWILAWYGALLLIASRLPDRSSEREKTSEGGQETETLDLHAAPGRPHAEPRFNPAGRRRMRARIILPAAAAVLLLAYAYQPDRFDRSAIVSFLDVGQGDAVLIRTPTGRHILVDGGGTLRFEKPGDEWRRRLDPYDVGKDVVVPLLMKRGVRRLDLVVASHLDTDHIGGLSAVLKAIPAKALLWNGTLSGKEDGEALLRLADARGLRLIAAHSGLAPYRLDDGTELTVLWPAAEPLTSDGRMPVMRDQNGRSVVLQLALEGFTFLLPGDIGVAEERVIIARRQETGADIDVMKIAHHGSRHSTAAEWLDYWRPREAVISAGRNNVYGHPHPDTLGRIAAAGARVRRTDQNGETQYRIAGGTLSVRTANGGQPVNHN</sequence>
<evidence type="ECO:0000256" key="7">
    <source>
        <dbReference type="ARBA" id="ARBA00034301"/>
    </source>
</evidence>
<dbReference type="eggNOG" id="COG0658">
    <property type="taxonomic scope" value="Bacteria"/>
</dbReference>
<dbReference type="PANTHER" id="PTHR30619:SF1">
    <property type="entry name" value="RECOMBINATION PROTEIN 2"/>
    <property type="match status" value="1"/>
</dbReference>
<feature type="transmembrane region" description="Helical" evidence="10">
    <location>
        <begin position="267"/>
        <end position="286"/>
    </location>
</feature>
<evidence type="ECO:0000313" key="14">
    <source>
        <dbReference type="Proteomes" id="UP000010795"/>
    </source>
</evidence>